<dbReference type="Proteomes" id="UP000318288">
    <property type="component" value="Unassembled WGS sequence"/>
</dbReference>
<protein>
    <recommendedName>
        <fullName evidence="3">GNT-I family protein</fullName>
    </recommendedName>
</protein>
<evidence type="ECO:0000313" key="1">
    <source>
        <dbReference type="EMBL" id="TWU58852.1"/>
    </source>
</evidence>
<comment type="caution">
    <text evidence="1">The sequence shown here is derived from an EMBL/GenBank/DDBJ whole genome shotgun (WGS) entry which is preliminary data.</text>
</comment>
<gene>
    <name evidence="1" type="ORF">Poly51_16320</name>
</gene>
<dbReference type="AlphaFoldDB" id="A0A5C6FDN5"/>
<proteinExistence type="predicted"/>
<keyword evidence="2" id="KW-1185">Reference proteome</keyword>
<dbReference type="Gene3D" id="3.90.550.10">
    <property type="entry name" value="Spore Coat Polysaccharide Biosynthesis Protein SpsA, Chain A"/>
    <property type="match status" value="1"/>
</dbReference>
<reference evidence="1 2" key="1">
    <citation type="submission" date="2019-02" db="EMBL/GenBank/DDBJ databases">
        <title>Deep-cultivation of Planctomycetes and their phenomic and genomic characterization uncovers novel biology.</title>
        <authorList>
            <person name="Wiegand S."/>
            <person name="Jogler M."/>
            <person name="Boedeker C."/>
            <person name="Pinto D."/>
            <person name="Vollmers J."/>
            <person name="Rivas-Marin E."/>
            <person name="Kohn T."/>
            <person name="Peeters S.H."/>
            <person name="Heuer A."/>
            <person name="Rast P."/>
            <person name="Oberbeckmann S."/>
            <person name="Bunk B."/>
            <person name="Jeske O."/>
            <person name="Meyerdierks A."/>
            <person name="Storesund J.E."/>
            <person name="Kallscheuer N."/>
            <person name="Luecker S."/>
            <person name="Lage O.M."/>
            <person name="Pohl T."/>
            <person name="Merkel B.J."/>
            <person name="Hornburger P."/>
            <person name="Mueller R.-W."/>
            <person name="Bruemmer F."/>
            <person name="Labrenz M."/>
            <person name="Spormann A.M."/>
            <person name="Op Den Camp H."/>
            <person name="Overmann J."/>
            <person name="Amann R."/>
            <person name="Jetten M.S.M."/>
            <person name="Mascher T."/>
            <person name="Medema M.H."/>
            <person name="Devos D.P."/>
            <person name="Kaster A.-K."/>
            <person name="Ovreas L."/>
            <person name="Rohde M."/>
            <person name="Galperin M.Y."/>
            <person name="Jogler C."/>
        </authorList>
    </citation>
    <scope>NUCLEOTIDE SEQUENCE [LARGE SCALE GENOMIC DNA]</scope>
    <source>
        <strain evidence="1 2">Poly51</strain>
    </source>
</reference>
<dbReference type="OrthoDB" id="5180856at2"/>
<organism evidence="1 2">
    <name type="scientific">Rubripirellula tenax</name>
    <dbReference type="NCBI Taxonomy" id="2528015"/>
    <lineage>
        <taxon>Bacteria</taxon>
        <taxon>Pseudomonadati</taxon>
        <taxon>Planctomycetota</taxon>
        <taxon>Planctomycetia</taxon>
        <taxon>Pirellulales</taxon>
        <taxon>Pirellulaceae</taxon>
        <taxon>Rubripirellula</taxon>
    </lineage>
</organism>
<evidence type="ECO:0008006" key="3">
    <source>
        <dbReference type="Google" id="ProtNLM"/>
    </source>
</evidence>
<dbReference type="EMBL" id="SJPW01000002">
    <property type="protein sequence ID" value="TWU58852.1"/>
    <property type="molecule type" value="Genomic_DNA"/>
</dbReference>
<name>A0A5C6FDN5_9BACT</name>
<dbReference type="SUPFAM" id="SSF53448">
    <property type="entry name" value="Nucleotide-diphospho-sugar transferases"/>
    <property type="match status" value="1"/>
</dbReference>
<dbReference type="RefSeq" id="WP_146456046.1">
    <property type="nucleotide sequence ID" value="NZ_SJPW01000002.1"/>
</dbReference>
<dbReference type="InterPro" id="IPR029044">
    <property type="entry name" value="Nucleotide-diphossugar_trans"/>
</dbReference>
<sequence length="305" mass="35086">MLDVPVAFVIFNRPEPTRISFEKIRAAKPTTLFLISDAARPDREGEAQRVAQSRAIAETVDWPCEVHRIYADTNMGCGRRISTGISAAMEVVDRLIVLEDDCLAEETFFPYCAELLERYEDDTRVMAVSGNNFQLGHNRGDASYYFSKYPHCWGWATWRRAWQHFDLNIPNWPAFRDDGGLTNMCQSRQEIEYWTEIFDKVHAGRSQSWAFPWTLTTWMQNGLTVLPQVNLVTNIGFGEDATHTRRASPHANLPTRPIGTIEHPKWITRDIAADQFTDRFVFSGTVRRGPIKRIEKAIKKFRRAA</sequence>
<evidence type="ECO:0000313" key="2">
    <source>
        <dbReference type="Proteomes" id="UP000318288"/>
    </source>
</evidence>
<accession>A0A5C6FDN5</accession>